<protein>
    <submittedName>
        <fullName evidence="2">Helix-turn-helix domain-containing protein</fullName>
    </submittedName>
</protein>
<name>A0A7Y0Q3E9_9FIRM</name>
<evidence type="ECO:0000256" key="1">
    <source>
        <dbReference type="SAM" id="MobiDB-lite"/>
    </source>
</evidence>
<comment type="caution">
    <text evidence="2">The sequence shown here is derived from an EMBL/GenBank/DDBJ whole genome shotgun (WGS) entry which is preliminary data.</text>
</comment>
<dbReference type="RefSeq" id="WP_169100817.1">
    <property type="nucleotide sequence ID" value="NZ_JABBVZ010000053.1"/>
</dbReference>
<feature type="region of interest" description="Disordered" evidence="1">
    <location>
        <begin position="129"/>
        <end position="200"/>
    </location>
</feature>
<evidence type="ECO:0000313" key="2">
    <source>
        <dbReference type="EMBL" id="NMP23492.1"/>
    </source>
</evidence>
<keyword evidence="3" id="KW-1185">Reference proteome</keyword>
<dbReference type="EMBL" id="JABBVZ010000053">
    <property type="protein sequence ID" value="NMP23492.1"/>
    <property type="molecule type" value="Genomic_DNA"/>
</dbReference>
<feature type="region of interest" description="Disordered" evidence="1">
    <location>
        <begin position="283"/>
        <end position="303"/>
    </location>
</feature>
<gene>
    <name evidence="2" type="ORF">HIJ39_14185</name>
</gene>
<accession>A0A7Y0Q3E9</accession>
<dbReference type="Pfam" id="PF13730">
    <property type="entry name" value="HTH_36"/>
    <property type="match status" value="1"/>
</dbReference>
<dbReference type="Proteomes" id="UP000533476">
    <property type="component" value="Unassembled WGS sequence"/>
</dbReference>
<organism evidence="2 3">
    <name type="scientific">Sulfobacillus harzensis</name>
    <dbReference type="NCBI Taxonomy" id="2729629"/>
    <lineage>
        <taxon>Bacteria</taxon>
        <taxon>Bacillati</taxon>
        <taxon>Bacillota</taxon>
        <taxon>Clostridia</taxon>
        <taxon>Eubacteriales</taxon>
        <taxon>Clostridiales Family XVII. Incertae Sedis</taxon>
        <taxon>Sulfobacillus</taxon>
    </lineage>
</organism>
<reference evidence="2 3" key="1">
    <citation type="submission" date="2020-04" db="EMBL/GenBank/DDBJ databases">
        <authorList>
            <person name="Zhang R."/>
            <person name="Schippers A."/>
        </authorList>
    </citation>
    <scope>NUCLEOTIDE SEQUENCE [LARGE SCALE GENOMIC DNA]</scope>
    <source>
        <strain evidence="2 3">DSM 109850</strain>
    </source>
</reference>
<feature type="compositionally biased region" description="Polar residues" evidence="1">
    <location>
        <begin position="189"/>
        <end position="200"/>
    </location>
</feature>
<dbReference type="AlphaFoldDB" id="A0A7Y0Q3E9"/>
<sequence length="319" mass="35130">MAEAPFTVEVNHSFNPIEKAWSPEIFIKLYTAALDTGFLAAISDRDWKTLCVIALHMDADGHCYPSLLTIARALGVNKSTASSRIQALLQFRWQGQPVVQAMRERRADGTSGRQVYTILPLTPLSFGRRTPDPVRVSTSSRNPELAASSRFTKLDASKLGNPERNNKIPKQQKPLGKQDPKNAPFRQNAEPTVTSSQASSGHAVGGVVAYLQDHLRQAGMRTFPRQWIPRAERRVRQMFEDGLTAGDLTALIDWCLVHPFWRNKITSMDKVADLVGEWQLQGRGTHHGTGVSPSAEAGRHDDSGALDALVVRTDASATV</sequence>
<evidence type="ECO:0000313" key="3">
    <source>
        <dbReference type="Proteomes" id="UP000533476"/>
    </source>
</evidence>
<proteinExistence type="predicted"/>